<protein>
    <submittedName>
        <fullName evidence="3">Uncharacterized protein</fullName>
    </submittedName>
</protein>
<dbReference type="Proteomes" id="UP000600365">
    <property type="component" value="Unassembled WGS sequence"/>
</dbReference>
<feature type="compositionally biased region" description="Low complexity" evidence="1">
    <location>
        <begin position="71"/>
        <end position="99"/>
    </location>
</feature>
<keyword evidence="4" id="KW-1185">Reference proteome</keyword>
<keyword evidence="2" id="KW-0812">Transmembrane</keyword>
<accession>A0A917YCH0</accession>
<organism evidence="3 4">
    <name type="scientific">Streptomyces albiflavescens</name>
    <dbReference type="NCBI Taxonomy" id="1623582"/>
    <lineage>
        <taxon>Bacteria</taxon>
        <taxon>Bacillati</taxon>
        <taxon>Actinomycetota</taxon>
        <taxon>Actinomycetes</taxon>
        <taxon>Kitasatosporales</taxon>
        <taxon>Streptomycetaceae</taxon>
        <taxon>Streptomyces</taxon>
    </lineage>
</organism>
<keyword evidence="2" id="KW-1133">Transmembrane helix</keyword>
<feature type="transmembrane region" description="Helical" evidence="2">
    <location>
        <begin position="26"/>
        <end position="51"/>
    </location>
</feature>
<evidence type="ECO:0000313" key="3">
    <source>
        <dbReference type="EMBL" id="GGN85683.1"/>
    </source>
</evidence>
<name>A0A917YCH0_9ACTN</name>
<dbReference type="AlphaFoldDB" id="A0A917YCH0"/>
<dbReference type="EMBL" id="BMMM01000018">
    <property type="protein sequence ID" value="GGN85683.1"/>
    <property type="molecule type" value="Genomic_DNA"/>
</dbReference>
<gene>
    <name evidence="3" type="ORF">GCM10011579_076750</name>
</gene>
<dbReference type="RefSeq" id="WP_189190722.1">
    <property type="nucleotide sequence ID" value="NZ_BMMM01000018.1"/>
</dbReference>
<evidence type="ECO:0000256" key="1">
    <source>
        <dbReference type="SAM" id="MobiDB-lite"/>
    </source>
</evidence>
<proteinExistence type="predicted"/>
<reference evidence="3 4" key="1">
    <citation type="journal article" date="2014" name="Int. J. Syst. Evol. Microbiol.">
        <title>Complete genome sequence of Corynebacterium casei LMG S-19264T (=DSM 44701T), isolated from a smear-ripened cheese.</title>
        <authorList>
            <consortium name="US DOE Joint Genome Institute (JGI-PGF)"/>
            <person name="Walter F."/>
            <person name="Albersmeier A."/>
            <person name="Kalinowski J."/>
            <person name="Ruckert C."/>
        </authorList>
    </citation>
    <scope>NUCLEOTIDE SEQUENCE [LARGE SCALE GENOMIC DNA]</scope>
    <source>
        <strain evidence="3 4">CGMCC 4.7111</strain>
    </source>
</reference>
<feature type="region of interest" description="Disordered" evidence="1">
    <location>
        <begin position="57"/>
        <end position="126"/>
    </location>
</feature>
<feature type="compositionally biased region" description="Pro residues" evidence="1">
    <location>
        <begin position="101"/>
        <end position="111"/>
    </location>
</feature>
<evidence type="ECO:0000256" key="2">
    <source>
        <dbReference type="SAM" id="Phobius"/>
    </source>
</evidence>
<keyword evidence="2" id="KW-0472">Membrane</keyword>
<sequence length="235" mass="24425">MASSTGDPRSGGPVAWFRRQEPAIKAAVIAMIGTLGASVIAATVALTIALLNRPSTVTATPEGEAKPPPVSSSAPDTTPPTHSSSTPRPTTPEPSRSHTQSPPPNPLPSPTPTSAAPRPRSRWQGTLTLDGTAGVRGWFLDAKPPSPAPAGDVEIRGSGEIYAPFGLTAWDGAAPPEAQQCLAALNTHLGQHQLDVQPGDMACFTTEYGRVGNLKVISIPDADHITIEATVWEKQ</sequence>
<comment type="caution">
    <text evidence="3">The sequence shown here is derived from an EMBL/GenBank/DDBJ whole genome shotgun (WGS) entry which is preliminary data.</text>
</comment>
<evidence type="ECO:0000313" key="4">
    <source>
        <dbReference type="Proteomes" id="UP000600365"/>
    </source>
</evidence>